<gene>
    <name evidence="1" type="ORF">ACFFTR_20985</name>
</gene>
<dbReference type="Proteomes" id="UP001589608">
    <property type="component" value="Unassembled WGS sequence"/>
</dbReference>
<accession>A0ABV5M9R8</accession>
<protein>
    <submittedName>
        <fullName evidence="1">Uncharacterized protein</fullName>
    </submittedName>
</protein>
<proteinExistence type="predicted"/>
<sequence>MRDGIKVDAVVVRSAPWGWVVNHRIPNVELTLRIRFDDDSTVTVARVERDAVLGSRRVVGSVLPMRHEADNRSYVEIDVPRLRVLERRSARNLEDSAVRAAERKLAQKRRKHP</sequence>
<evidence type="ECO:0000313" key="2">
    <source>
        <dbReference type="Proteomes" id="UP001589608"/>
    </source>
</evidence>
<organism evidence="1 2">
    <name type="scientific">Dactylosporangium vinaceum</name>
    <dbReference type="NCBI Taxonomy" id="53362"/>
    <lineage>
        <taxon>Bacteria</taxon>
        <taxon>Bacillati</taxon>
        <taxon>Actinomycetota</taxon>
        <taxon>Actinomycetes</taxon>
        <taxon>Micromonosporales</taxon>
        <taxon>Micromonosporaceae</taxon>
        <taxon>Dactylosporangium</taxon>
    </lineage>
</organism>
<comment type="caution">
    <text evidence="1">The sequence shown here is derived from an EMBL/GenBank/DDBJ whole genome shotgun (WGS) entry which is preliminary data.</text>
</comment>
<keyword evidence="2" id="KW-1185">Reference proteome</keyword>
<dbReference type="EMBL" id="JBHMCA010000042">
    <property type="protein sequence ID" value="MFB9445560.1"/>
    <property type="molecule type" value="Genomic_DNA"/>
</dbReference>
<reference evidence="1 2" key="1">
    <citation type="submission" date="2024-09" db="EMBL/GenBank/DDBJ databases">
        <authorList>
            <person name="Sun Q."/>
            <person name="Mori K."/>
        </authorList>
    </citation>
    <scope>NUCLEOTIDE SEQUENCE [LARGE SCALE GENOMIC DNA]</scope>
    <source>
        <strain evidence="1 2">JCM 3307</strain>
    </source>
</reference>
<evidence type="ECO:0000313" key="1">
    <source>
        <dbReference type="EMBL" id="MFB9445560.1"/>
    </source>
</evidence>
<name>A0ABV5M9R8_9ACTN</name>